<protein>
    <submittedName>
        <fullName evidence="1">Uncharacterized protein</fullName>
    </submittedName>
</protein>
<proteinExistence type="predicted"/>
<reference evidence="1" key="1">
    <citation type="submission" date="2018-05" db="EMBL/GenBank/DDBJ databases">
        <authorList>
            <person name="Lanie J.A."/>
            <person name="Ng W.-L."/>
            <person name="Kazmierczak K.M."/>
            <person name="Andrzejewski T.M."/>
            <person name="Davidsen T.M."/>
            <person name="Wayne K.J."/>
            <person name="Tettelin H."/>
            <person name="Glass J.I."/>
            <person name="Rusch D."/>
            <person name="Podicherti R."/>
            <person name="Tsui H.-C.T."/>
            <person name="Winkler M.E."/>
        </authorList>
    </citation>
    <scope>NUCLEOTIDE SEQUENCE</scope>
</reference>
<name>A0A382AWJ0_9ZZZZ</name>
<evidence type="ECO:0000313" key="1">
    <source>
        <dbReference type="EMBL" id="SVB05808.1"/>
    </source>
</evidence>
<sequence>MFHLLEGFINQGQPFFEIDSLDFIFGSKGYRINGGVCVLLQIAVWTFPRAARDFVPASATGFHSLNPVWLLFFNVELYAGGDGVSFVAGVFTLIVVGS</sequence>
<accession>A0A382AWJ0</accession>
<organism evidence="1">
    <name type="scientific">marine metagenome</name>
    <dbReference type="NCBI Taxonomy" id="408172"/>
    <lineage>
        <taxon>unclassified sequences</taxon>
        <taxon>metagenomes</taxon>
        <taxon>ecological metagenomes</taxon>
    </lineage>
</organism>
<gene>
    <name evidence="1" type="ORF">METZ01_LOCUS158662</name>
</gene>
<dbReference type="EMBL" id="UINC01027115">
    <property type="protein sequence ID" value="SVB05808.1"/>
    <property type="molecule type" value="Genomic_DNA"/>
</dbReference>
<dbReference type="AlphaFoldDB" id="A0A382AWJ0"/>